<dbReference type="Pfam" id="PF01663">
    <property type="entry name" value="Phosphodiest"/>
    <property type="match status" value="1"/>
</dbReference>
<evidence type="ECO:0000313" key="1">
    <source>
        <dbReference type="EMBL" id="KAB1656005.1"/>
    </source>
</evidence>
<dbReference type="OrthoDB" id="9779267at2"/>
<dbReference type="InterPro" id="IPR017850">
    <property type="entry name" value="Alkaline_phosphatase_core_sf"/>
</dbReference>
<sequence length="389" mass="41207">MPTMLLSGASGRPTLADVLPNCLDALQGVEGPLALPAARSAVVLLVDGLGASMLRRRAGHARHIMSGWAKRDTAFSFPSTTVAGTTSLTTAAPAGVHGLVGYTVYDRAAGIVRNQLHGWDVDGMEPAHWQPAPTVFERLAAAGGPEPYVVAQSDYTDSGLTRASLRGATYVVGESMADRVEATLDLVAAGQPRLVYCYVAELDQAGHRYGWESDEWLIRLEELDAAVGDLVAGLPRDVGLLVTADHGMLDIPPERQILVDEDSPLLDGVVAVAGEPRLRHLALDDDASADPASRAAHALAERWRESEGKRATVLLREEAIASGWYGDPALVTPAAASRVGDVVVAATKLVTYYPPGVPDRARLMIGQHGSITPEETIVPLIRKGAFARV</sequence>
<dbReference type="AlphaFoldDB" id="A0A7J5BSH9"/>
<dbReference type="InterPro" id="IPR002591">
    <property type="entry name" value="Phosphodiest/P_Trfase"/>
</dbReference>
<dbReference type="Proteomes" id="UP000467240">
    <property type="component" value="Unassembled WGS sequence"/>
</dbReference>
<dbReference type="EMBL" id="WBJZ01000013">
    <property type="protein sequence ID" value="KAB1656005.1"/>
    <property type="molecule type" value="Genomic_DNA"/>
</dbReference>
<protein>
    <submittedName>
        <fullName evidence="1">Alkaline phosphatase family protein</fullName>
    </submittedName>
</protein>
<dbReference type="Gene3D" id="3.40.720.10">
    <property type="entry name" value="Alkaline Phosphatase, subunit A"/>
    <property type="match status" value="1"/>
</dbReference>
<name>A0A7J5BSH9_9MICO</name>
<accession>A0A7J5BSH9</accession>
<comment type="caution">
    <text evidence="1">The sequence shown here is derived from an EMBL/GenBank/DDBJ whole genome shotgun (WGS) entry which is preliminary data.</text>
</comment>
<reference evidence="1 2" key="1">
    <citation type="submission" date="2019-09" db="EMBL/GenBank/DDBJ databases">
        <title>Phylogeny of genus Pseudoclavibacter and closely related genus.</title>
        <authorList>
            <person name="Li Y."/>
        </authorList>
    </citation>
    <scope>NUCLEOTIDE SEQUENCE [LARGE SCALE GENOMIC DNA]</scope>
    <source>
        <strain evidence="1 2">DSM 23821</strain>
    </source>
</reference>
<dbReference type="GO" id="GO:0016787">
    <property type="term" value="F:hydrolase activity"/>
    <property type="evidence" value="ECO:0007669"/>
    <property type="project" value="UniProtKB-ARBA"/>
</dbReference>
<proteinExistence type="predicted"/>
<gene>
    <name evidence="1" type="ORF">F8O01_11220</name>
</gene>
<dbReference type="PANTHER" id="PTHR10151:SF120">
    <property type="entry name" value="BIS(5'-ADENOSYL)-TRIPHOSPHATASE"/>
    <property type="match status" value="1"/>
</dbReference>
<organism evidence="1 2">
    <name type="scientific">Pseudoclavibacter chungangensis</name>
    <dbReference type="NCBI Taxonomy" id="587635"/>
    <lineage>
        <taxon>Bacteria</taxon>
        <taxon>Bacillati</taxon>
        <taxon>Actinomycetota</taxon>
        <taxon>Actinomycetes</taxon>
        <taxon>Micrococcales</taxon>
        <taxon>Microbacteriaceae</taxon>
        <taxon>Pseudoclavibacter</taxon>
    </lineage>
</organism>
<dbReference type="SUPFAM" id="SSF53649">
    <property type="entry name" value="Alkaline phosphatase-like"/>
    <property type="match status" value="1"/>
</dbReference>
<evidence type="ECO:0000313" key="2">
    <source>
        <dbReference type="Proteomes" id="UP000467240"/>
    </source>
</evidence>
<dbReference type="PANTHER" id="PTHR10151">
    <property type="entry name" value="ECTONUCLEOTIDE PYROPHOSPHATASE/PHOSPHODIESTERASE"/>
    <property type="match status" value="1"/>
</dbReference>
<keyword evidence="2" id="KW-1185">Reference proteome</keyword>